<evidence type="ECO:0008006" key="14">
    <source>
        <dbReference type="Google" id="ProtNLM"/>
    </source>
</evidence>
<feature type="compositionally biased region" description="Basic and acidic residues" evidence="8">
    <location>
        <begin position="1"/>
        <end position="10"/>
    </location>
</feature>
<evidence type="ECO:0000259" key="11">
    <source>
        <dbReference type="PROSITE" id="PS51195"/>
    </source>
</evidence>
<evidence type="ECO:0000259" key="10">
    <source>
        <dbReference type="PROSITE" id="PS51194"/>
    </source>
</evidence>
<proteinExistence type="inferred from homology"/>
<evidence type="ECO:0000256" key="6">
    <source>
        <dbReference type="PROSITE-ProRule" id="PRU00552"/>
    </source>
</evidence>
<feature type="domain" description="DEAD-box RNA helicase Q" evidence="11">
    <location>
        <begin position="74"/>
        <end position="102"/>
    </location>
</feature>
<dbReference type="InterPro" id="IPR014001">
    <property type="entry name" value="Helicase_ATP-bd"/>
</dbReference>
<dbReference type="PROSITE" id="PS51194">
    <property type="entry name" value="HELICASE_CTER"/>
    <property type="match status" value="1"/>
</dbReference>
<comment type="caution">
    <text evidence="12">The sequence shown here is derived from an EMBL/GenBank/DDBJ whole genome shotgun (WGS) entry which is preliminary data.</text>
</comment>
<dbReference type="PROSITE" id="PS51195">
    <property type="entry name" value="Q_MOTIF"/>
    <property type="match status" value="1"/>
</dbReference>
<dbReference type="SMART" id="SM00490">
    <property type="entry name" value="HELICc"/>
    <property type="match status" value="1"/>
</dbReference>
<dbReference type="PANTHER" id="PTHR47959">
    <property type="entry name" value="ATP-DEPENDENT RNA HELICASE RHLE-RELATED"/>
    <property type="match status" value="1"/>
</dbReference>
<evidence type="ECO:0000256" key="4">
    <source>
        <dbReference type="ARBA" id="ARBA00022840"/>
    </source>
</evidence>
<dbReference type="Proteomes" id="UP001628156">
    <property type="component" value="Unassembled WGS sequence"/>
</dbReference>
<evidence type="ECO:0000256" key="7">
    <source>
        <dbReference type="RuleBase" id="RU000492"/>
    </source>
</evidence>
<feature type="compositionally biased region" description="Basic and acidic residues" evidence="8">
    <location>
        <begin position="39"/>
        <end position="64"/>
    </location>
</feature>
<dbReference type="InterPro" id="IPR014014">
    <property type="entry name" value="RNA_helicase_DEAD_Q_motif"/>
</dbReference>
<evidence type="ECO:0000256" key="5">
    <source>
        <dbReference type="ARBA" id="ARBA00022884"/>
    </source>
</evidence>
<keyword evidence="4 7" id="KW-0067">ATP-binding</keyword>
<dbReference type="InterPro" id="IPR000629">
    <property type="entry name" value="RNA-helicase_DEAD-box_CS"/>
</dbReference>
<dbReference type="InterPro" id="IPR001650">
    <property type="entry name" value="Helicase_C-like"/>
</dbReference>
<dbReference type="PROSITE" id="PS00039">
    <property type="entry name" value="DEAD_ATP_HELICASE"/>
    <property type="match status" value="1"/>
</dbReference>
<keyword evidence="13" id="KW-1185">Reference proteome</keyword>
<dbReference type="PROSITE" id="PS51192">
    <property type="entry name" value="HELICASE_ATP_BIND_1"/>
    <property type="match status" value="1"/>
</dbReference>
<evidence type="ECO:0000256" key="3">
    <source>
        <dbReference type="ARBA" id="ARBA00022806"/>
    </source>
</evidence>
<evidence type="ECO:0000256" key="8">
    <source>
        <dbReference type="SAM" id="MobiDB-lite"/>
    </source>
</evidence>
<gene>
    <name evidence="12" type="ORF">ENUP19_0244G0036</name>
</gene>
<keyword evidence="2 7" id="KW-0378">Hydrolase</keyword>
<evidence type="ECO:0000256" key="1">
    <source>
        <dbReference type="ARBA" id="ARBA00022741"/>
    </source>
</evidence>
<evidence type="ECO:0000313" key="13">
    <source>
        <dbReference type="Proteomes" id="UP001628156"/>
    </source>
</evidence>
<dbReference type="CDD" id="cd18787">
    <property type="entry name" value="SF2_C_DEAD"/>
    <property type="match status" value="1"/>
</dbReference>
<dbReference type="SMART" id="SM01178">
    <property type="entry name" value="DUF4217"/>
    <property type="match status" value="1"/>
</dbReference>
<keyword evidence="3 7" id="KW-0347">Helicase</keyword>
<dbReference type="Pfam" id="PF00271">
    <property type="entry name" value="Helicase_C"/>
    <property type="match status" value="1"/>
</dbReference>
<feature type="domain" description="Helicase C-terminal" evidence="10">
    <location>
        <begin position="293"/>
        <end position="462"/>
    </location>
</feature>
<feature type="short sequence motif" description="Q motif" evidence="6">
    <location>
        <begin position="74"/>
        <end position="102"/>
    </location>
</feature>
<feature type="domain" description="Helicase ATP-binding" evidence="9">
    <location>
        <begin position="105"/>
        <end position="280"/>
    </location>
</feature>
<dbReference type="Pfam" id="PF13959">
    <property type="entry name" value="CTE_SPB4"/>
    <property type="match status" value="1"/>
</dbReference>
<dbReference type="SMART" id="SM00487">
    <property type="entry name" value="DEXDc"/>
    <property type="match status" value="1"/>
</dbReference>
<feature type="compositionally biased region" description="Acidic residues" evidence="8">
    <location>
        <begin position="11"/>
        <end position="38"/>
    </location>
</feature>
<evidence type="ECO:0000313" key="12">
    <source>
        <dbReference type="EMBL" id="GAB1225157.1"/>
    </source>
</evidence>
<dbReference type="PANTHER" id="PTHR47959:SF1">
    <property type="entry name" value="ATP-DEPENDENT RNA HELICASE DBPA"/>
    <property type="match status" value="1"/>
</dbReference>
<dbReference type="InterPro" id="IPR027417">
    <property type="entry name" value="P-loop_NTPase"/>
</dbReference>
<keyword evidence="5" id="KW-0694">RNA-binding</keyword>
<evidence type="ECO:0000256" key="2">
    <source>
        <dbReference type="ARBA" id="ARBA00022801"/>
    </source>
</evidence>
<feature type="region of interest" description="Disordered" evidence="8">
    <location>
        <begin position="1"/>
        <end position="67"/>
    </location>
</feature>
<name>A0ABQ0DQX1_9EUKA</name>
<dbReference type="Gene3D" id="3.40.50.300">
    <property type="entry name" value="P-loop containing nucleotide triphosphate hydrolases"/>
    <property type="match status" value="2"/>
</dbReference>
<keyword evidence="1 7" id="KW-0547">Nucleotide-binding</keyword>
<dbReference type="InterPro" id="IPR011545">
    <property type="entry name" value="DEAD/DEAH_box_helicase_dom"/>
</dbReference>
<organism evidence="12 13">
    <name type="scientific">Entamoeba nuttalli</name>
    <dbReference type="NCBI Taxonomy" id="412467"/>
    <lineage>
        <taxon>Eukaryota</taxon>
        <taxon>Amoebozoa</taxon>
        <taxon>Evosea</taxon>
        <taxon>Archamoebae</taxon>
        <taxon>Mastigamoebida</taxon>
        <taxon>Entamoebidae</taxon>
        <taxon>Entamoeba</taxon>
    </lineage>
</organism>
<protein>
    <recommendedName>
        <fullName evidence="14">DEAD/DEAH box helicase</fullName>
    </recommendedName>
</protein>
<sequence>MSKRTAREAFPEEYEEENENIESEEENENIESEEENEEKQERTNKEEINQNKTKSKEENEEKTKGTTSSFLTDIEYKSLNLSEEIQKALEEAGYTKMTTIQARSIPLLLMGKDIMAKARTGSGKTLAFLIPIVEILNKIHFQTRNGTGAIIISPTRELAIQTFDVLEKILAHSERTRTLIIGGSSKKKEEEALKKGASIVVATPGRLLDHIINTKCFIYRNLKCLVIDEADRIMEVGFEEEMRQILNRLPKNRQTMLFSATQSEKVDDIANISLKQPVVINVESQSTISTSSKLEQGYVLIEAKDRFRLLYTFLRKNKNKKTIVFMSSCKAVKFYSDLLNYIDIPVKALHGQLDQDKRTKVFFEFCKAKEAILITTDIAARGLDIPAVDWIIQVDLPDSPKDYIHRVGRTARADTKGRALLFVQPCEIRILEYLKGEKIPLTQYEVPEKKIANIQRELEKLVEKNYYLNTEAKDGYKAYIMAYNSRSLKDVFNVNDLDIGGLALSFGLTNPPKVQLNILKAPKSSTRFEKKRQLK</sequence>
<comment type="similarity">
    <text evidence="7">Belongs to the DEAD box helicase family.</text>
</comment>
<dbReference type="InterPro" id="IPR025313">
    <property type="entry name" value="SPB4-like_CTE"/>
</dbReference>
<evidence type="ECO:0000259" key="9">
    <source>
        <dbReference type="PROSITE" id="PS51192"/>
    </source>
</evidence>
<dbReference type="InterPro" id="IPR050079">
    <property type="entry name" value="DEAD_box_RNA_helicase"/>
</dbReference>
<reference evidence="12 13" key="1">
    <citation type="journal article" date="2019" name="PLoS Negl. Trop. Dis.">
        <title>Whole genome sequencing of Entamoeba nuttalli reveals mammalian host-related molecular signatures and a novel octapeptide-repeat surface protein.</title>
        <authorList>
            <person name="Tanaka M."/>
            <person name="Makiuchi T."/>
            <person name="Komiyama T."/>
            <person name="Shiina T."/>
            <person name="Osaki K."/>
            <person name="Tachibana H."/>
        </authorList>
    </citation>
    <scope>NUCLEOTIDE SEQUENCE [LARGE SCALE GENOMIC DNA]</scope>
    <source>
        <strain evidence="12 13">P19-061405</strain>
    </source>
</reference>
<accession>A0ABQ0DQX1</accession>
<dbReference type="SUPFAM" id="SSF52540">
    <property type="entry name" value="P-loop containing nucleoside triphosphate hydrolases"/>
    <property type="match status" value="1"/>
</dbReference>
<dbReference type="EMBL" id="BAAFRS010000244">
    <property type="protein sequence ID" value="GAB1225157.1"/>
    <property type="molecule type" value="Genomic_DNA"/>
</dbReference>
<dbReference type="Pfam" id="PF00270">
    <property type="entry name" value="DEAD"/>
    <property type="match status" value="1"/>
</dbReference>